<sequence length="114" mass="13428">IEDLKDRVKDKEGTIERKSKQSQSINKDKRRMETEMMELKDLMDVKERKINVLQRKVEGYEESIKQKDELLDQAKSRNLAIFTNSNNGLEESLAEKDRQIERDICLESLHSQCS</sequence>
<dbReference type="EMBL" id="KB201131">
    <property type="protein sequence ID" value="ESO99131.1"/>
    <property type="molecule type" value="Genomic_DNA"/>
</dbReference>
<dbReference type="STRING" id="225164.V4AZH5"/>
<protein>
    <submittedName>
        <fullName evidence="2">Uncharacterized protein</fullName>
    </submittedName>
</protein>
<dbReference type="CTD" id="20242561"/>
<dbReference type="OrthoDB" id="2019763at2759"/>
<dbReference type="RefSeq" id="XP_009050198.1">
    <property type="nucleotide sequence ID" value="XM_009051950.1"/>
</dbReference>
<keyword evidence="3" id="KW-1185">Reference proteome</keyword>
<organism evidence="2 3">
    <name type="scientific">Lottia gigantea</name>
    <name type="common">Giant owl limpet</name>
    <dbReference type="NCBI Taxonomy" id="225164"/>
    <lineage>
        <taxon>Eukaryota</taxon>
        <taxon>Metazoa</taxon>
        <taxon>Spiralia</taxon>
        <taxon>Lophotrochozoa</taxon>
        <taxon>Mollusca</taxon>
        <taxon>Gastropoda</taxon>
        <taxon>Patellogastropoda</taxon>
        <taxon>Lottioidea</taxon>
        <taxon>Lottiidae</taxon>
        <taxon>Lottia</taxon>
    </lineage>
</organism>
<evidence type="ECO:0000313" key="3">
    <source>
        <dbReference type="Proteomes" id="UP000030746"/>
    </source>
</evidence>
<dbReference type="KEGG" id="lgi:LOTGIDRAFT_173924"/>
<evidence type="ECO:0000313" key="2">
    <source>
        <dbReference type="EMBL" id="ESO99131.1"/>
    </source>
</evidence>
<feature type="compositionally biased region" description="Basic and acidic residues" evidence="1">
    <location>
        <begin position="1"/>
        <end position="19"/>
    </location>
</feature>
<feature type="region of interest" description="Disordered" evidence="1">
    <location>
        <begin position="1"/>
        <end position="31"/>
    </location>
</feature>
<dbReference type="GeneID" id="20242561"/>
<feature type="non-terminal residue" evidence="2">
    <location>
        <position position="1"/>
    </location>
</feature>
<dbReference type="HOGENOM" id="CLU_2127258_0_0_1"/>
<accession>V4AZH5</accession>
<dbReference type="InterPro" id="IPR019323">
    <property type="entry name" value="ELKS/CAST"/>
</dbReference>
<gene>
    <name evidence="2" type="ORF">LOTGIDRAFT_173924</name>
</gene>
<dbReference type="Pfam" id="PF10174">
    <property type="entry name" value="Cast"/>
    <property type="match status" value="1"/>
</dbReference>
<proteinExistence type="predicted"/>
<name>V4AZH5_LOTGI</name>
<dbReference type="AlphaFoldDB" id="V4AZH5"/>
<dbReference type="Proteomes" id="UP000030746">
    <property type="component" value="Unassembled WGS sequence"/>
</dbReference>
<reference evidence="2 3" key="1">
    <citation type="journal article" date="2013" name="Nature">
        <title>Insights into bilaterian evolution from three spiralian genomes.</title>
        <authorList>
            <person name="Simakov O."/>
            <person name="Marletaz F."/>
            <person name="Cho S.J."/>
            <person name="Edsinger-Gonzales E."/>
            <person name="Havlak P."/>
            <person name="Hellsten U."/>
            <person name="Kuo D.H."/>
            <person name="Larsson T."/>
            <person name="Lv J."/>
            <person name="Arendt D."/>
            <person name="Savage R."/>
            <person name="Osoegawa K."/>
            <person name="de Jong P."/>
            <person name="Grimwood J."/>
            <person name="Chapman J.A."/>
            <person name="Shapiro H."/>
            <person name="Aerts A."/>
            <person name="Otillar R.P."/>
            <person name="Terry A.Y."/>
            <person name="Boore J.L."/>
            <person name="Grigoriev I.V."/>
            <person name="Lindberg D.R."/>
            <person name="Seaver E.C."/>
            <person name="Weisblat D.A."/>
            <person name="Putnam N.H."/>
            <person name="Rokhsar D.S."/>
        </authorList>
    </citation>
    <scope>NUCLEOTIDE SEQUENCE [LARGE SCALE GENOMIC DNA]</scope>
</reference>
<evidence type="ECO:0000256" key="1">
    <source>
        <dbReference type="SAM" id="MobiDB-lite"/>
    </source>
</evidence>